<evidence type="ECO:0000313" key="3">
    <source>
        <dbReference type="Proteomes" id="UP001321473"/>
    </source>
</evidence>
<keyword evidence="3" id="KW-1185">Reference proteome</keyword>
<protein>
    <submittedName>
        <fullName evidence="2">Uncharacterized protein</fullName>
    </submittedName>
</protein>
<dbReference type="Proteomes" id="UP001321473">
    <property type="component" value="Unassembled WGS sequence"/>
</dbReference>
<sequence>MRGSGVTFSTPLTLLAQESSVVVWSAQAVAVVQTIAKKAIAVAVVAGSVVKGANTIAVSWGGVVGGDGWSGVGDGSNSWGSVDGGGDWGSVGNGGDSWGGRVGGHCWGSVGNSGYSWSGMVRSDGWGSVDGGGDRSGGVAGNRSSMGDGGHGWSSVGDGGNRVGGTQADAVAASSDEGGGEGARGQSQEDARTDLETKGDPLVACRAKLSVSELIFIRFFL</sequence>
<feature type="region of interest" description="Disordered" evidence="1">
    <location>
        <begin position="126"/>
        <end position="195"/>
    </location>
</feature>
<feature type="compositionally biased region" description="Gly residues" evidence="1">
    <location>
        <begin position="128"/>
        <end position="140"/>
    </location>
</feature>
<gene>
    <name evidence="2" type="ORF">V5799_019468</name>
</gene>
<dbReference type="EMBL" id="JARKHS020010063">
    <property type="protein sequence ID" value="KAK8779190.1"/>
    <property type="molecule type" value="Genomic_DNA"/>
</dbReference>
<name>A0AAQ4EWS9_AMBAM</name>
<evidence type="ECO:0000256" key="1">
    <source>
        <dbReference type="SAM" id="MobiDB-lite"/>
    </source>
</evidence>
<comment type="caution">
    <text evidence="2">The sequence shown here is derived from an EMBL/GenBank/DDBJ whole genome shotgun (WGS) entry which is preliminary data.</text>
</comment>
<accession>A0AAQ4EWS9</accession>
<reference evidence="2 3" key="1">
    <citation type="journal article" date="2023" name="Arcadia Sci">
        <title>De novo assembly of a long-read Amblyomma americanum tick genome.</title>
        <authorList>
            <person name="Chou S."/>
            <person name="Poskanzer K.E."/>
            <person name="Rollins M."/>
            <person name="Thuy-Boun P.S."/>
        </authorList>
    </citation>
    <scope>NUCLEOTIDE SEQUENCE [LARGE SCALE GENOMIC DNA]</scope>
    <source>
        <strain evidence="2">F_SG_1</strain>
        <tissue evidence="2">Salivary glands</tissue>
    </source>
</reference>
<proteinExistence type="predicted"/>
<dbReference type="AlphaFoldDB" id="A0AAQ4EWS9"/>
<organism evidence="2 3">
    <name type="scientific">Amblyomma americanum</name>
    <name type="common">Lone star tick</name>
    <dbReference type="NCBI Taxonomy" id="6943"/>
    <lineage>
        <taxon>Eukaryota</taxon>
        <taxon>Metazoa</taxon>
        <taxon>Ecdysozoa</taxon>
        <taxon>Arthropoda</taxon>
        <taxon>Chelicerata</taxon>
        <taxon>Arachnida</taxon>
        <taxon>Acari</taxon>
        <taxon>Parasitiformes</taxon>
        <taxon>Ixodida</taxon>
        <taxon>Ixodoidea</taxon>
        <taxon>Ixodidae</taxon>
        <taxon>Amblyomminae</taxon>
        <taxon>Amblyomma</taxon>
    </lineage>
</organism>
<evidence type="ECO:0000313" key="2">
    <source>
        <dbReference type="EMBL" id="KAK8779190.1"/>
    </source>
</evidence>
<feature type="compositionally biased region" description="Gly residues" evidence="1">
    <location>
        <begin position="147"/>
        <end position="163"/>
    </location>
</feature>